<protein>
    <recommendedName>
        <fullName evidence="1">DUF397 domain-containing protein</fullName>
    </recommendedName>
</protein>
<name>A0ABR9JJ38_9ACTN</name>
<comment type="caution">
    <text evidence="2">The sequence shown here is derived from an EMBL/GenBank/DDBJ whole genome shotgun (WGS) entry which is preliminary data.</text>
</comment>
<dbReference type="InterPro" id="IPR007278">
    <property type="entry name" value="DUF397"/>
</dbReference>
<evidence type="ECO:0000313" key="2">
    <source>
        <dbReference type="EMBL" id="MBE1530570.1"/>
    </source>
</evidence>
<dbReference type="Proteomes" id="UP000627838">
    <property type="component" value="Unassembled WGS sequence"/>
</dbReference>
<feature type="domain" description="DUF397" evidence="1">
    <location>
        <begin position="3"/>
        <end position="57"/>
    </location>
</feature>
<evidence type="ECO:0000313" key="3">
    <source>
        <dbReference type="Proteomes" id="UP000627838"/>
    </source>
</evidence>
<accession>A0ABR9JJ38</accession>
<dbReference type="EMBL" id="JADBDZ010000001">
    <property type="protein sequence ID" value="MBE1530570.1"/>
    <property type="molecule type" value="Genomic_DNA"/>
</dbReference>
<gene>
    <name evidence="2" type="ORF">H4W34_000403</name>
</gene>
<reference evidence="2 3" key="1">
    <citation type="submission" date="2020-10" db="EMBL/GenBank/DDBJ databases">
        <title>Sequencing the genomes of 1000 actinobacteria strains.</title>
        <authorList>
            <person name="Klenk H.-P."/>
        </authorList>
    </citation>
    <scope>NUCLEOTIDE SEQUENCE [LARGE SCALE GENOMIC DNA]</scope>
    <source>
        <strain evidence="2 3">DSM 46744</strain>
    </source>
</reference>
<dbReference type="RefSeq" id="WP_192757560.1">
    <property type="nucleotide sequence ID" value="NZ_JADBDZ010000001.1"/>
</dbReference>
<evidence type="ECO:0000259" key="1">
    <source>
        <dbReference type="Pfam" id="PF04149"/>
    </source>
</evidence>
<sequence>MTVQWRKSSYSGVGDDKVCVELGRLVQGIGVRDSKDPDAGHIIVTRGVLAAVFAEIKREGGCSA</sequence>
<organism evidence="2 3">
    <name type="scientific">Actinomadura algeriensis</name>
    <dbReference type="NCBI Taxonomy" id="1679523"/>
    <lineage>
        <taxon>Bacteria</taxon>
        <taxon>Bacillati</taxon>
        <taxon>Actinomycetota</taxon>
        <taxon>Actinomycetes</taxon>
        <taxon>Streptosporangiales</taxon>
        <taxon>Thermomonosporaceae</taxon>
        <taxon>Actinomadura</taxon>
    </lineage>
</organism>
<proteinExistence type="predicted"/>
<keyword evidence="3" id="KW-1185">Reference proteome</keyword>
<dbReference type="Pfam" id="PF04149">
    <property type="entry name" value="DUF397"/>
    <property type="match status" value="1"/>
</dbReference>